<dbReference type="CDD" id="cd16424">
    <property type="entry name" value="VirB8"/>
    <property type="match status" value="1"/>
</dbReference>
<comment type="subcellular location">
    <subcellularLocation>
        <location evidence="1">Membrane</location>
        <topology evidence="1">Single-pass membrane protein</topology>
    </subcellularLocation>
</comment>
<dbReference type="Pfam" id="PF04335">
    <property type="entry name" value="VirB8"/>
    <property type="match status" value="1"/>
</dbReference>
<evidence type="ECO:0000256" key="4">
    <source>
        <dbReference type="ARBA" id="ARBA00023136"/>
    </source>
</evidence>
<dbReference type="Gene3D" id="3.10.450.230">
    <property type="entry name" value="VirB8 protein"/>
    <property type="match status" value="1"/>
</dbReference>
<evidence type="ECO:0000313" key="7">
    <source>
        <dbReference type="Proteomes" id="UP000290975"/>
    </source>
</evidence>
<protein>
    <submittedName>
        <fullName evidence="6">Type IV secretion system protein VirB8</fullName>
    </submittedName>
</protein>
<evidence type="ECO:0000256" key="2">
    <source>
        <dbReference type="ARBA" id="ARBA00022692"/>
    </source>
</evidence>
<keyword evidence="3" id="KW-1133">Transmembrane helix</keyword>
<keyword evidence="7" id="KW-1185">Reference proteome</keyword>
<sequence length="66" mass="7250">MSFLGGNVAQVYFTKESVTGSNSTKTDAVATIKYKVDGTPSKEVDRFKNPLGYQVESYRADVEVPQ</sequence>
<dbReference type="InterPro" id="IPR032710">
    <property type="entry name" value="NTF2-like_dom_sf"/>
</dbReference>
<organism evidence="6 7">
    <name type="scientific">Sphingobium xenophagum</name>
    <dbReference type="NCBI Taxonomy" id="121428"/>
    <lineage>
        <taxon>Bacteria</taxon>
        <taxon>Pseudomonadati</taxon>
        <taxon>Pseudomonadota</taxon>
        <taxon>Alphaproteobacteria</taxon>
        <taxon>Sphingomonadales</taxon>
        <taxon>Sphingomonadaceae</taxon>
        <taxon>Sphingobium</taxon>
    </lineage>
</organism>
<keyword evidence="2" id="KW-0812">Transmembrane</keyword>
<reference evidence="6 7" key="1">
    <citation type="submission" date="2014-12" db="EMBL/GenBank/DDBJ databases">
        <title>Whole genome sequencing of Sphingobium xenophagum OW59.</title>
        <authorList>
            <person name="Ohta Y."/>
            <person name="Nishi S."/>
            <person name="Hatada Y."/>
        </authorList>
    </citation>
    <scope>NUCLEOTIDE SEQUENCE [LARGE SCALE GENOMIC DNA]</scope>
    <source>
        <strain evidence="6 7">OW59</strain>
    </source>
</reference>
<keyword evidence="4" id="KW-0472">Membrane</keyword>
<dbReference type="Proteomes" id="UP000290975">
    <property type="component" value="Unassembled WGS sequence"/>
</dbReference>
<evidence type="ECO:0000259" key="5">
    <source>
        <dbReference type="Pfam" id="PF04335"/>
    </source>
</evidence>
<dbReference type="EMBL" id="BBQY01000010">
    <property type="protein sequence ID" value="GBH30992.1"/>
    <property type="molecule type" value="Genomic_DNA"/>
</dbReference>
<feature type="domain" description="Bacterial virulence protein VirB8" evidence="5">
    <location>
        <begin position="3"/>
        <end position="62"/>
    </location>
</feature>
<evidence type="ECO:0000313" key="6">
    <source>
        <dbReference type="EMBL" id="GBH30992.1"/>
    </source>
</evidence>
<accession>A0A401J2W1</accession>
<dbReference type="SUPFAM" id="SSF54427">
    <property type="entry name" value="NTF2-like"/>
    <property type="match status" value="1"/>
</dbReference>
<dbReference type="GO" id="GO:0016020">
    <property type="term" value="C:membrane"/>
    <property type="evidence" value="ECO:0007669"/>
    <property type="project" value="UniProtKB-SubCell"/>
</dbReference>
<dbReference type="AlphaFoldDB" id="A0A401J2W1"/>
<evidence type="ECO:0000256" key="3">
    <source>
        <dbReference type="ARBA" id="ARBA00022989"/>
    </source>
</evidence>
<name>A0A401J2W1_SPHXE</name>
<comment type="caution">
    <text evidence="6">The sequence shown here is derived from an EMBL/GenBank/DDBJ whole genome shotgun (WGS) entry which is preliminary data.</text>
</comment>
<evidence type="ECO:0000256" key="1">
    <source>
        <dbReference type="ARBA" id="ARBA00004167"/>
    </source>
</evidence>
<dbReference type="InterPro" id="IPR007430">
    <property type="entry name" value="VirB8"/>
</dbReference>
<proteinExistence type="predicted"/>
<gene>
    <name evidence="6" type="ORF">MBESOW_P2252</name>
</gene>